<name>A0A0H2RQ20_9AGAM</name>
<dbReference type="AlphaFoldDB" id="A0A0H2RQ20"/>
<dbReference type="OrthoDB" id="431557at2759"/>
<dbReference type="STRING" id="27342.A0A0H2RQ20"/>
<dbReference type="Pfam" id="PF02194">
    <property type="entry name" value="PXA"/>
    <property type="match status" value="1"/>
</dbReference>
<proteinExistence type="predicted"/>
<dbReference type="InterPro" id="IPR003114">
    <property type="entry name" value="Phox_assoc"/>
</dbReference>
<feature type="region of interest" description="Disordered" evidence="1">
    <location>
        <begin position="1"/>
        <end position="33"/>
    </location>
</feature>
<reference evidence="3 4" key="1">
    <citation type="submission" date="2015-04" db="EMBL/GenBank/DDBJ databases">
        <title>Complete genome sequence of Schizopora paradoxa KUC8140, a cosmopolitan wood degrader in East Asia.</title>
        <authorList>
            <consortium name="DOE Joint Genome Institute"/>
            <person name="Min B."/>
            <person name="Park H."/>
            <person name="Jang Y."/>
            <person name="Kim J.-J."/>
            <person name="Kim K.H."/>
            <person name="Pangilinan J."/>
            <person name="Lipzen A."/>
            <person name="Riley R."/>
            <person name="Grigoriev I.V."/>
            <person name="Spatafora J.W."/>
            <person name="Choi I.-G."/>
        </authorList>
    </citation>
    <scope>NUCLEOTIDE SEQUENCE [LARGE SCALE GENOMIC DNA]</scope>
    <source>
        <strain evidence="3 4">KUC8140</strain>
    </source>
</reference>
<evidence type="ECO:0000256" key="1">
    <source>
        <dbReference type="SAM" id="MobiDB-lite"/>
    </source>
</evidence>
<dbReference type="GO" id="GO:0035091">
    <property type="term" value="F:phosphatidylinositol binding"/>
    <property type="evidence" value="ECO:0007669"/>
    <property type="project" value="TreeGrafter"/>
</dbReference>
<feature type="domain" description="PXA" evidence="2">
    <location>
        <begin position="64"/>
        <end position="243"/>
    </location>
</feature>
<dbReference type="EMBL" id="KQ085951">
    <property type="protein sequence ID" value="KLO13949.1"/>
    <property type="molecule type" value="Genomic_DNA"/>
</dbReference>
<dbReference type="Proteomes" id="UP000053477">
    <property type="component" value="Unassembled WGS sequence"/>
</dbReference>
<dbReference type="SMART" id="SM00313">
    <property type="entry name" value="PXA"/>
    <property type="match status" value="1"/>
</dbReference>
<dbReference type="PANTHER" id="PTHR22775:SF3">
    <property type="entry name" value="SORTING NEXIN-13"/>
    <property type="match status" value="1"/>
</dbReference>
<evidence type="ECO:0000313" key="4">
    <source>
        <dbReference type="Proteomes" id="UP000053477"/>
    </source>
</evidence>
<feature type="compositionally biased region" description="Low complexity" evidence="1">
    <location>
        <begin position="248"/>
        <end position="264"/>
    </location>
</feature>
<accession>A0A0H2RQ20</accession>
<organism evidence="3 4">
    <name type="scientific">Schizopora paradoxa</name>
    <dbReference type="NCBI Taxonomy" id="27342"/>
    <lineage>
        <taxon>Eukaryota</taxon>
        <taxon>Fungi</taxon>
        <taxon>Dikarya</taxon>
        <taxon>Basidiomycota</taxon>
        <taxon>Agaricomycotina</taxon>
        <taxon>Agaricomycetes</taxon>
        <taxon>Hymenochaetales</taxon>
        <taxon>Schizoporaceae</taxon>
        <taxon>Schizopora</taxon>
    </lineage>
</organism>
<dbReference type="InParanoid" id="A0A0H2RQ20"/>
<evidence type="ECO:0000313" key="3">
    <source>
        <dbReference type="EMBL" id="KLO13949.1"/>
    </source>
</evidence>
<dbReference type="PANTHER" id="PTHR22775">
    <property type="entry name" value="SORTING NEXIN"/>
    <property type="match status" value="1"/>
</dbReference>
<feature type="compositionally biased region" description="Low complexity" evidence="1">
    <location>
        <begin position="1"/>
        <end position="14"/>
    </location>
</feature>
<feature type="compositionally biased region" description="Low complexity" evidence="1">
    <location>
        <begin position="22"/>
        <end position="33"/>
    </location>
</feature>
<gene>
    <name evidence="3" type="ORF">SCHPADRAFT_939944</name>
</gene>
<sequence length="506" mass="54521">MAASNSSTSLNNTTQPPPVPASTRSISSTTATTTKPAHVALHRRLLFPHLPPSSPVPRLLTHGSPALDAALYELLALALRAHVTPWWSKITRYDREFLPQLSQVICHVLRALETRLLAADLTDLLFRVLPTIVAQHYADYRAAEAKVGSAYAGGGALDTAQVFHQLQPHMAVDAEGRLDPSYVRHTLDCVLGVVLPPEDYESDAEHAIVREVIAKVVLDDVVPLLVQPWFLHKIVLDLLRPGSEKSTETTAPPASSSSKASAGSGPSFHTIVVFVLSTVQYLSGVCLAMIQLYKQTVHTITLVNTSATERREAGAATDTLTEAGVGYASYVLNMASTMMTLEKRSTSRGLLILVEIISRAFSSFSDRLVDYASGKYILTEDTVLVAVKASKETLFPNGYPGPSPVIPTAEEQGVMREKVISQVLERVPGWAAVMVLGPKAETGRGTVEEMLAPLSSPACNAHLLVVVWDVVMVTLFPDLALALPRRPDRSRERTGSGGGSDDSVSL</sequence>
<feature type="region of interest" description="Disordered" evidence="1">
    <location>
        <begin position="245"/>
        <end position="264"/>
    </location>
</feature>
<feature type="region of interest" description="Disordered" evidence="1">
    <location>
        <begin position="486"/>
        <end position="506"/>
    </location>
</feature>
<keyword evidence="4" id="KW-1185">Reference proteome</keyword>
<dbReference type="PROSITE" id="PS51207">
    <property type="entry name" value="PXA"/>
    <property type="match status" value="1"/>
</dbReference>
<evidence type="ECO:0000259" key="2">
    <source>
        <dbReference type="PROSITE" id="PS51207"/>
    </source>
</evidence>
<protein>
    <recommendedName>
        <fullName evidence="2">PXA domain-containing protein</fullName>
    </recommendedName>
</protein>